<accession>K0SBR1</accession>
<feature type="region of interest" description="Disordered" evidence="1">
    <location>
        <begin position="1"/>
        <end position="26"/>
    </location>
</feature>
<evidence type="ECO:0000313" key="3">
    <source>
        <dbReference type="Proteomes" id="UP000266841"/>
    </source>
</evidence>
<dbReference type="EMBL" id="AGNL01018930">
    <property type="protein sequence ID" value="EJK62384.1"/>
    <property type="molecule type" value="Genomic_DNA"/>
</dbReference>
<proteinExistence type="predicted"/>
<organism evidence="2 3">
    <name type="scientific">Thalassiosira oceanica</name>
    <name type="common">Marine diatom</name>
    <dbReference type="NCBI Taxonomy" id="159749"/>
    <lineage>
        <taxon>Eukaryota</taxon>
        <taxon>Sar</taxon>
        <taxon>Stramenopiles</taxon>
        <taxon>Ochrophyta</taxon>
        <taxon>Bacillariophyta</taxon>
        <taxon>Coscinodiscophyceae</taxon>
        <taxon>Thalassiosirophycidae</taxon>
        <taxon>Thalassiosirales</taxon>
        <taxon>Thalassiosiraceae</taxon>
        <taxon>Thalassiosira</taxon>
    </lineage>
</organism>
<protein>
    <submittedName>
        <fullName evidence="2">Uncharacterized protein</fullName>
    </submittedName>
</protein>
<reference evidence="2 3" key="1">
    <citation type="journal article" date="2012" name="Genome Biol.">
        <title>Genome and low-iron response of an oceanic diatom adapted to chronic iron limitation.</title>
        <authorList>
            <person name="Lommer M."/>
            <person name="Specht M."/>
            <person name="Roy A.S."/>
            <person name="Kraemer L."/>
            <person name="Andreson R."/>
            <person name="Gutowska M.A."/>
            <person name="Wolf J."/>
            <person name="Bergner S.V."/>
            <person name="Schilhabel M.B."/>
            <person name="Klostermeier U.C."/>
            <person name="Beiko R.G."/>
            <person name="Rosenstiel P."/>
            <person name="Hippler M."/>
            <person name="Laroche J."/>
        </authorList>
    </citation>
    <scope>NUCLEOTIDE SEQUENCE [LARGE SCALE GENOMIC DNA]</scope>
    <source>
        <strain evidence="2 3">CCMP1005</strain>
    </source>
</reference>
<name>K0SBR1_THAOC</name>
<sequence>MRSNRLSSSDSPRHTPRTLLHDARHADPEPVIQRQMSPMIGYIYEIAGKLRAPHPERLIREPLQRHLGGRAGESPVQGGRDVPLLRAHAGSVMRVVQRRAGHVRPEEDLPIVVNAGEVFDELRKSLAGSCGVAVVHAVRLGEVIAVLGVHHVQLGRVAAPLVALDLLGGHVVGARFLHAQSGVGRDADAVFLGRVEVPKFFPRRSGEGRHLLFRHGVPQDDRSAEEVVVAEECAAVEIHHVGVGLRSRNCS</sequence>
<feature type="compositionally biased region" description="Polar residues" evidence="1">
    <location>
        <begin position="1"/>
        <end position="10"/>
    </location>
</feature>
<evidence type="ECO:0000313" key="2">
    <source>
        <dbReference type="EMBL" id="EJK62384.1"/>
    </source>
</evidence>
<dbReference type="Proteomes" id="UP000266841">
    <property type="component" value="Unassembled WGS sequence"/>
</dbReference>
<gene>
    <name evidence="2" type="ORF">THAOC_17010</name>
</gene>
<dbReference type="AlphaFoldDB" id="K0SBR1"/>
<keyword evidence="3" id="KW-1185">Reference proteome</keyword>
<comment type="caution">
    <text evidence="2">The sequence shown here is derived from an EMBL/GenBank/DDBJ whole genome shotgun (WGS) entry which is preliminary data.</text>
</comment>
<evidence type="ECO:0000256" key="1">
    <source>
        <dbReference type="SAM" id="MobiDB-lite"/>
    </source>
</evidence>